<name>A0A7W9B4W7_9SPHN</name>
<keyword evidence="6" id="KW-0411">Iron-sulfur</keyword>
<keyword evidence="11" id="KW-1185">Reference proteome</keyword>
<dbReference type="GO" id="GO:0046872">
    <property type="term" value="F:metal ion binding"/>
    <property type="evidence" value="ECO:0007669"/>
    <property type="project" value="UniProtKB-KW"/>
</dbReference>
<comment type="caution">
    <text evidence="10">The sequence shown here is derived from an EMBL/GenBank/DDBJ whole genome shotgun (WGS) entry which is preliminary data.</text>
</comment>
<dbReference type="Gene3D" id="3.30.499.10">
    <property type="entry name" value="Aconitase, domain 3"/>
    <property type="match status" value="2"/>
</dbReference>
<evidence type="ECO:0000256" key="1">
    <source>
        <dbReference type="ARBA" id="ARBA00001966"/>
    </source>
</evidence>
<evidence type="ECO:0000256" key="5">
    <source>
        <dbReference type="ARBA" id="ARBA00023004"/>
    </source>
</evidence>
<accession>A0A7W9B4W7</accession>
<feature type="domain" description="Aconitase A/isopropylmalate dehydratase small subunit swivel" evidence="9">
    <location>
        <begin position="652"/>
        <end position="778"/>
    </location>
</feature>
<evidence type="ECO:0000256" key="6">
    <source>
        <dbReference type="ARBA" id="ARBA00023014"/>
    </source>
</evidence>
<dbReference type="InterPro" id="IPR006249">
    <property type="entry name" value="Aconitase/IRP2"/>
</dbReference>
<comment type="similarity">
    <text evidence="2">Belongs to the aconitase/IPM isomerase family.</text>
</comment>
<evidence type="ECO:0000256" key="4">
    <source>
        <dbReference type="ARBA" id="ARBA00022723"/>
    </source>
</evidence>
<feature type="domain" description="Aconitase/3-isopropylmalate dehydratase large subunit alpha/beta/alpha" evidence="8">
    <location>
        <begin position="59"/>
        <end position="525"/>
    </location>
</feature>
<keyword evidence="5" id="KW-0408">Iron</keyword>
<dbReference type="SUPFAM" id="SSF52016">
    <property type="entry name" value="LeuD/IlvD-like"/>
    <property type="match status" value="1"/>
</dbReference>
<dbReference type="GO" id="GO:0003994">
    <property type="term" value="F:aconitate hydratase activity"/>
    <property type="evidence" value="ECO:0007669"/>
    <property type="project" value="UniProtKB-EC"/>
</dbReference>
<evidence type="ECO:0000259" key="8">
    <source>
        <dbReference type="Pfam" id="PF00330"/>
    </source>
</evidence>
<dbReference type="NCBIfam" id="NF009520">
    <property type="entry name" value="PRK12881.1"/>
    <property type="match status" value="1"/>
</dbReference>
<dbReference type="AlphaFoldDB" id="A0A7W9B4W7"/>
<dbReference type="Proteomes" id="UP000537161">
    <property type="component" value="Unassembled WGS sequence"/>
</dbReference>
<evidence type="ECO:0000313" key="11">
    <source>
        <dbReference type="Proteomes" id="UP000537161"/>
    </source>
</evidence>
<dbReference type="InterPro" id="IPR001030">
    <property type="entry name" value="Acoase/IPM_deHydtase_lsu_aba"/>
</dbReference>
<proteinExistence type="inferred from homology"/>
<dbReference type="InterPro" id="IPR036008">
    <property type="entry name" value="Aconitase_4Fe-4S_dom"/>
</dbReference>
<keyword evidence="10" id="KW-0456">Lyase</keyword>
<organism evidence="10 11">
    <name type="scientific">Sphingopyxis panaciterrulae</name>
    <dbReference type="NCBI Taxonomy" id="462372"/>
    <lineage>
        <taxon>Bacteria</taxon>
        <taxon>Pseudomonadati</taxon>
        <taxon>Pseudomonadota</taxon>
        <taxon>Alphaproteobacteria</taxon>
        <taxon>Sphingomonadales</taxon>
        <taxon>Sphingomonadaceae</taxon>
        <taxon>Sphingopyxis</taxon>
    </lineage>
</organism>
<evidence type="ECO:0000256" key="7">
    <source>
        <dbReference type="ARBA" id="ARBA00023501"/>
    </source>
</evidence>
<comment type="cofactor">
    <cofactor evidence="1">
        <name>[4Fe-4S] cluster</name>
        <dbReference type="ChEBI" id="CHEBI:49883"/>
    </cofactor>
</comment>
<dbReference type="NCBIfam" id="NF006757">
    <property type="entry name" value="PRK09277.1"/>
    <property type="match status" value="1"/>
</dbReference>
<dbReference type="EC" id="4.2.1.3" evidence="3"/>
<protein>
    <recommendedName>
        <fullName evidence="3">aconitate hydratase</fullName>
        <ecNumber evidence="3">4.2.1.3</ecNumber>
    </recommendedName>
</protein>
<reference evidence="10 11" key="1">
    <citation type="submission" date="2020-08" db="EMBL/GenBank/DDBJ databases">
        <title>Genomic Encyclopedia of Type Strains, Phase IV (KMG-IV): sequencing the most valuable type-strain genomes for metagenomic binning, comparative biology and taxonomic classification.</title>
        <authorList>
            <person name="Goeker M."/>
        </authorList>
    </citation>
    <scope>NUCLEOTIDE SEQUENCE [LARGE SCALE GENOMIC DNA]</scope>
    <source>
        <strain evidence="10 11">DSM 27163</strain>
    </source>
</reference>
<dbReference type="PRINTS" id="PR00415">
    <property type="entry name" value="ACONITASE"/>
</dbReference>
<comment type="catalytic activity">
    <reaction evidence="7">
        <text>citrate = D-threo-isocitrate</text>
        <dbReference type="Rhea" id="RHEA:10336"/>
        <dbReference type="ChEBI" id="CHEBI:15562"/>
        <dbReference type="ChEBI" id="CHEBI:16947"/>
        <dbReference type="EC" id="4.2.1.3"/>
    </reaction>
</comment>
<dbReference type="PANTHER" id="PTHR11670">
    <property type="entry name" value="ACONITASE/IRON-RESPONSIVE ELEMENT FAMILY MEMBER"/>
    <property type="match status" value="1"/>
</dbReference>
<sequence>MSSTVIKSRGRRYRIVDLEALGAARLPVVHRILLENLLRRGGGDPDIIAGWLTTGASTAEIPFWPTRIMMHDTTCGPALVDLAAARSVLAAAGADPARLGPVVPVDVSTDHSIAVDVFGRRGADAENMAREMARNAERFAFMKWGAAVLDGFTVHPPGTGIMHTINLERLASVVTTEERDGECWALPDTLIGTDSHTPMVGGIGVLGWGVGGLEAESVMLGAPVMLRVPEVVGVRLFGRLREGVTATDLALHVTHRLRQIRLAGRFVEFFGPGVATLSAGERAVVANMAPEYGSSTGYFPVDDATLTYLRETGRSEEQVALVRDATRAAGLWFDPEAAPVYAETVAIDLGAISLSLAGPRRPQDLVAPGDLPTLLGGPGLRTPGLPARPVALAAITSCTNTSDPRQLIAAGLVARNARALGLTVPDWVKTSLAPGSPTAERLLTRAGLMDDLEALGFAITGYGCTVCIGNSGPLTSAVEAAMAAGHVEPVALLSGNRNFPGRVHSRIRDAFLTSPALVVAFALAGDAAIDIVRDRIATTTDGRAVRLADLWPRGGEIDAVAAKAMRAGDYAECYASAEASAAWRDLAAPAAPVFPWDPASTYLRPPPFVRADGGARLGRYRAAPLLVLGDDVTTDHISPAGAIPVDSEAARWLIAHGADPADLNVFSSRRGNWEVMLRGLFTNPNVRNLLDEAVPAGSTIHAPSGDILPLWQAAGRYADAGESLVLVAGERYGTGSSRDWAAKGAALLGVRAVLAAGFERIHRSNLVNMGLLPLVLPANRHPERLALRPGDRIEIDAEAEALAPRAPIAVAIARADGRTETFTARAEVETEMEVETLRAGGIIPLILRRYLAG</sequence>
<keyword evidence="4" id="KW-0479">Metal-binding</keyword>
<dbReference type="Gene3D" id="3.20.19.10">
    <property type="entry name" value="Aconitase, domain 4"/>
    <property type="match status" value="1"/>
</dbReference>
<gene>
    <name evidence="10" type="ORF">FHR21_001237</name>
</gene>
<evidence type="ECO:0000313" key="10">
    <source>
        <dbReference type="EMBL" id="MBB5705904.1"/>
    </source>
</evidence>
<evidence type="ECO:0000259" key="9">
    <source>
        <dbReference type="Pfam" id="PF00694"/>
    </source>
</evidence>
<evidence type="ECO:0000256" key="3">
    <source>
        <dbReference type="ARBA" id="ARBA00012926"/>
    </source>
</evidence>
<dbReference type="InterPro" id="IPR000573">
    <property type="entry name" value="AconitaseA/IPMdHydase_ssu_swvl"/>
</dbReference>
<dbReference type="Pfam" id="PF00694">
    <property type="entry name" value="Aconitase_C"/>
    <property type="match status" value="1"/>
</dbReference>
<dbReference type="InterPro" id="IPR015928">
    <property type="entry name" value="Aconitase/3IPM_dehydase_swvl"/>
</dbReference>
<evidence type="ECO:0000256" key="2">
    <source>
        <dbReference type="ARBA" id="ARBA00007185"/>
    </source>
</evidence>
<dbReference type="GO" id="GO:0051536">
    <property type="term" value="F:iron-sulfur cluster binding"/>
    <property type="evidence" value="ECO:0007669"/>
    <property type="project" value="UniProtKB-KW"/>
</dbReference>
<dbReference type="InterPro" id="IPR015931">
    <property type="entry name" value="Acnase/IPM_dHydase_lsu_aba_1/3"/>
</dbReference>
<dbReference type="EMBL" id="JACIJH010000002">
    <property type="protein sequence ID" value="MBB5705904.1"/>
    <property type="molecule type" value="Genomic_DNA"/>
</dbReference>
<dbReference type="Pfam" id="PF00330">
    <property type="entry name" value="Aconitase"/>
    <property type="match status" value="1"/>
</dbReference>
<dbReference type="SUPFAM" id="SSF53732">
    <property type="entry name" value="Aconitase iron-sulfur domain"/>
    <property type="match status" value="1"/>
</dbReference>
<dbReference type="RefSeq" id="WP_184096292.1">
    <property type="nucleotide sequence ID" value="NZ_JACIJH010000002.1"/>
</dbReference>
<dbReference type="Gene3D" id="6.10.190.10">
    <property type="match status" value="1"/>
</dbReference>